<comment type="caution">
    <text evidence="2">The sequence shown here is derived from an EMBL/GenBank/DDBJ whole genome shotgun (WGS) entry which is preliminary data.</text>
</comment>
<name>A0AAV7T371_PLEWA</name>
<feature type="region of interest" description="Disordered" evidence="1">
    <location>
        <begin position="947"/>
        <end position="969"/>
    </location>
</feature>
<reference evidence="2" key="1">
    <citation type="journal article" date="2022" name="bioRxiv">
        <title>Sequencing and chromosome-scale assembly of the giantPleurodeles waltlgenome.</title>
        <authorList>
            <person name="Brown T."/>
            <person name="Elewa A."/>
            <person name="Iarovenko S."/>
            <person name="Subramanian E."/>
            <person name="Araus A.J."/>
            <person name="Petzold A."/>
            <person name="Susuki M."/>
            <person name="Suzuki K.-i.T."/>
            <person name="Hayashi T."/>
            <person name="Toyoda A."/>
            <person name="Oliveira C."/>
            <person name="Osipova E."/>
            <person name="Leigh N.D."/>
            <person name="Simon A."/>
            <person name="Yun M.H."/>
        </authorList>
    </citation>
    <scope>NUCLEOTIDE SEQUENCE</scope>
    <source>
        <strain evidence="2">20211129_DDA</strain>
        <tissue evidence="2">Liver</tissue>
    </source>
</reference>
<keyword evidence="3" id="KW-1185">Reference proteome</keyword>
<dbReference type="PANTHER" id="PTHR21510">
    <property type="entry name" value="AKNA DOMAIN-CONTAINING PROTEIN"/>
    <property type="match status" value="1"/>
</dbReference>
<feature type="compositionally biased region" description="Polar residues" evidence="1">
    <location>
        <begin position="656"/>
        <end position="666"/>
    </location>
</feature>
<evidence type="ECO:0000313" key="2">
    <source>
        <dbReference type="EMBL" id="KAJ1170959.1"/>
    </source>
</evidence>
<organism evidence="2 3">
    <name type="scientific">Pleurodeles waltl</name>
    <name type="common">Iberian ribbed newt</name>
    <dbReference type="NCBI Taxonomy" id="8319"/>
    <lineage>
        <taxon>Eukaryota</taxon>
        <taxon>Metazoa</taxon>
        <taxon>Chordata</taxon>
        <taxon>Craniata</taxon>
        <taxon>Vertebrata</taxon>
        <taxon>Euteleostomi</taxon>
        <taxon>Amphibia</taxon>
        <taxon>Batrachia</taxon>
        <taxon>Caudata</taxon>
        <taxon>Salamandroidea</taxon>
        <taxon>Salamandridae</taxon>
        <taxon>Pleurodelinae</taxon>
        <taxon>Pleurodeles</taxon>
    </lineage>
</organism>
<feature type="region of interest" description="Disordered" evidence="1">
    <location>
        <begin position="503"/>
        <end position="522"/>
    </location>
</feature>
<feature type="compositionally biased region" description="Basic and acidic residues" evidence="1">
    <location>
        <begin position="749"/>
        <end position="763"/>
    </location>
</feature>
<dbReference type="InterPro" id="IPR052655">
    <property type="entry name" value="AKNA_Centrosome-Trans_reg"/>
</dbReference>
<dbReference type="PANTHER" id="PTHR21510:SF16">
    <property type="entry name" value="PROTEIN AKNAD1"/>
    <property type="match status" value="1"/>
</dbReference>
<feature type="region of interest" description="Disordered" evidence="1">
    <location>
        <begin position="656"/>
        <end position="763"/>
    </location>
</feature>
<dbReference type="AlphaFoldDB" id="A0AAV7T371"/>
<feature type="region of interest" description="Disordered" evidence="1">
    <location>
        <begin position="567"/>
        <end position="592"/>
    </location>
</feature>
<dbReference type="Proteomes" id="UP001066276">
    <property type="component" value="Chromosome 4_1"/>
</dbReference>
<feature type="compositionally biased region" description="Pro residues" evidence="1">
    <location>
        <begin position="618"/>
        <end position="631"/>
    </location>
</feature>
<accession>A0AAV7T371</accession>
<protein>
    <recommendedName>
        <fullName evidence="4">AKNA domain-containing protein</fullName>
    </recommendedName>
</protein>
<gene>
    <name evidence="2" type="ORF">NDU88_002830</name>
</gene>
<evidence type="ECO:0000256" key="1">
    <source>
        <dbReference type="SAM" id="MobiDB-lite"/>
    </source>
</evidence>
<feature type="region of interest" description="Disordered" evidence="1">
    <location>
        <begin position="618"/>
        <end position="639"/>
    </location>
</feature>
<proteinExistence type="predicted"/>
<dbReference type="EMBL" id="JANPWB010000007">
    <property type="protein sequence ID" value="KAJ1170959.1"/>
    <property type="molecule type" value="Genomic_DNA"/>
</dbReference>
<feature type="compositionally biased region" description="Basic and acidic residues" evidence="1">
    <location>
        <begin position="947"/>
        <end position="959"/>
    </location>
</feature>
<evidence type="ECO:0000313" key="3">
    <source>
        <dbReference type="Proteomes" id="UP001066276"/>
    </source>
</evidence>
<sequence length="1137" mass="126429">MYPRTSCVAASIDVKQAESEMHNNVFDEHAVTSEGHLTELDEDEYTRNNEDGHDFCPVGGVQSGTFDIPGNTSDEEQEELPYDGNLDSAFQHRISEWNSVGNSGNHLDFISLNSGLVKGNRDYEKKEEEHISEKYIATQNSYGTISETFISAGTTTTYPESTPCSEKNLSADVFPAGVNIRDFSNSRIPDVLLRHFYDDNELSSSLFIDSETIPETSFAESSDATIISKISNSKCYEHTREETEDLEKYLLESQGARVDSNYDEETMKLENNSIPDEADTSGIDLNNSIHESFTYEMDDDMFNHRDHYQTIEDRTKHGEYQFEKRASPQEFKYGQGQVHYPLPDFSKIAPKVKIPKKTANEKPVPAIRRASSSPNLTGKASIIRDVLETMPSFELNDRLKPEENSQETNVLQVFPSEHSFQTTFGIHPGAMSTYPTEGSGCSSGLEEEKLPLKPSGLQTQTEGEKMSHMLKEQTDQFKIKVFQHLKGCLETLERNYLSTKERHRSLQLQKQHPRSGSVGEFDPDRMVEGEIFRLGMLLEDVKEKIDGTTCNPSSSVPCVTTDVPSPSLVSSPSLIPASSPVSSSAPSLTPSLVASSPRSLAVSPTPINAGSLLPSPVPSLAPSLSPSPAPSIAPSASSSPTQLLASSEIVFSTHLSTNESRTATESLQERKMIDMPSNVTSDDLEKNIRSHIIPDQTEDLSSGSHQPVFADPQKRSPEDFGGNVREPKKHSTDNDGNDDIDQKNPTVDSELKLPKKARLEEKHPASIELDPLISPKLHGGRERLLTRGEPQDRDVDVDQNAIKGHLQSVELWDSPSTKSCTSSNSGHTTFRLNTMEDKRSFPAVLSHDSREFLDDWVQVSTRNMLENVQAAHKPQLLCKDEKDHQTSVHRNRKMSDVTLSSRSSNHRKFSIVIKEKEAPSDLTESDFSSAVGDAPYSYSRITAQKCKVREQRSTSEKQHTPKGQSQGDLFGYKDQKELRKFNDFVLSYTLSRNCTSSNDLKSGVIAHIPAYSHRKGIFSPDVKTSKLKSAFGYGISERSNFTIPKTYYSGIYDTIMLSPHHLSKGIYGSRSLFNIGQNNLENMNSLVLHSALDQAIQTAKSMKKTTERMVQTVSADLAKMQSRRSLNSSLLLRHGPS</sequence>
<evidence type="ECO:0008006" key="4">
    <source>
        <dbReference type="Google" id="ProtNLM"/>
    </source>
</evidence>